<evidence type="ECO:0000313" key="6">
    <source>
        <dbReference type="Proteomes" id="UP000836841"/>
    </source>
</evidence>
<feature type="compositionally biased region" description="Polar residues" evidence="2">
    <location>
        <begin position="460"/>
        <end position="483"/>
    </location>
</feature>
<evidence type="ECO:0008006" key="7">
    <source>
        <dbReference type="Google" id="ProtNLM"/>
    </source>
</evidence>
<dbReference type="Gene3D" id="3.40.30.10">
    <property type="entry name" value="Glutaredoxin"/>
    <property type="match status" value="1"/>
</dbReference>
<name>A0AAU9S4D6_THLAR</name>
<dbReference type="InterPro" id="IPR029071">
    <property type="entry name" value="Ubiquitin-like_domsf"/>
</dbReference>
<accession>A0AAU9S4D6</accession>
<dbReference type="SUPFAM" id="SSF52833">
    <property type="entry name" value="Thioredoxin-like"/>
    <property type="match status" value="1"/>
</dbReference>
<dbReference type="SUPFAM" id="SSF54236">
    <property type="entry name" value="Ubiquitin-like"/>
    <property type="match status" value="1"/>
</dbReference>
<dbReference type="InterPro" id="IPR000626">
    <property type="entry name" value="Ubiquitin-like_dom"/>
</dbReference>
<evidence type="ECO:0000256" key="2">
    <source>
        <dbReference type="SAM" id="MobiDB-lite"/>
    </source>
</evidence>
<dbReference type="PROSITE" id="PS50033">
    <property type="entry name" value="UBX"/>
    <property type="match status" value="1"/>
</dbReference>
<dbReference type="InterPro" id="IPR001012">
    <property type="entry name" value="UBX_dom"/>
</dbReference>
<evidence type="ECO:0000256" key="1">
    <source>
        <dbReference type="ARBA" id="ARBA00022786"/>
    </source>
</evidence>
<protein>
    <recommendedName>
        <fullName evidence="7">UBX domain-containing protein</fullName>
    </recommendedName>
</protein>
<feature type="compositionally biased region" description="Basic and acidic residues" evidence="2">
    <location>
        <begin position="313"/>
        <end position="329"/>
    </location>
</feature>
<dbReference type="Pfam" id="PF23187">
    <property type="entry name" value="UBX7_N"/>
    <property type="match status" value="1"/>
</dbReference>
<feature type="domain" description="UBX" evidence="3">
    <location>
        <begin position="328"/>
        <end position="406"/>
    </location>
</feature>
<dbReference type="EMBL" id="OU466860">
    <property type="protein sequence ID" value="CAH2058242.1"/>
    <property type="molecule type" value="Genomic_DNA"/>
</dbReference>
<sequence length="547" mass="58725">MEALSSLTFKGSVTEAIFEAKGQKKLFVVYISGEDEESDKLNKLTWTDASVVQVAESLSKYCVLLHIQAGSVDATNFSAICNNLKRKERSLHQLLDPYSSVPCVAAIGFSGTQVWKNEGFISAEDLASSLEKAWVGLHIQETTASILSAALASQNSEQPASSASNVVLPSEGGSLDAVIASPSTATSVQPSERKSTVTSASTKENDDDADAAKGKEFAEPSDLCDTTTNNQPEFSLDGTKATVEHGATETPSCVQAEKEPIRPVAPRPNDSTSAVRSSTDRKRKQETVINKADSGTGGSERDISLVKSVGTKETVKPMDEGEDGKSLRKSSDVHLNIRLPDGSNLQEKFSVTSTLRIVKDYVNSNQTIGLGAYDLAVPYPRKVYSDQDLDKSLSDLGLFERQALVVVPRKRATVYQRGSSYSESNNNRDPASLNSGGYFAYVRRVLSYANPFSYFGGATANASSSGPEPQSGSNSELRNNLAQESRDPSEGRSNVRNRRPTTSRIGSNIHTLKHDEEDAPFGDGNAFWNGNSTQYGGGSGGDGNDRR</sequence>
<feature type="region of interest" description="Disordered" evidence="2">
    <location>
        <begin position="460"/>
        <end position="547"/>
    </location>
</feature>
<proteinExistence type="predicted"/>
<dbReference type="CDD" id="cd01767">
    <property type="entry name" value="UBX"/>
    <property type="match status" value="1"/>
</dbReference>
<dbReference type="Gene3D" id="3.10.20.90">
    <property type="entry name" value="Phosphatidylinositol 3-kinase Catalytic Subunit, Chain A, domain 1"/>
    <property type="match status" value="1"/>
</dbReference>
<dbReference type="SMART" id="SM00166">
    <property type="entry name" value="UBX"/>
    <property type="match status" value="1"/>
</dbReference>
<evidence type="ECO:0000259" key="3">
    <source>
        <dbReference type="PROSITE" id="PS50033"/>
    </source>
</evidence>
<evidence type="ECO:0000259" key="4">
    <source>
        <dbReference type="PROSITE" id="PS50053"/>
    </source>
</evidence>
<keyword evidence="1" id="KW-0833">Ubl conjugation pathway</keyword>
<feature type="compositionally biased region" description="Polar residues" evidence="2">
    <location>
        <begin position="181"/>
        <end position="202"/>
    </location>
</feature>
<dbReference type="Proteomes" id="UP000836841">
    <property type="component" value="Chromosome 4"/>
</dbReference>
<organism evidence="5 6">
    <name type="scientific">Thlaspi arvense</name>
    <name type="common">Field penny-cress</name>
    <dbReference type="NCBI Taxonomy" id="13288"/>
    <lineage>
        <taxon>Eukaryota</taxon>
        <taxon>Viridiplantae</taxon>
        <taxon>Streptophyta</taxon>
        <taxon>Embryophyta</taxon>
        <taxon>Tracheophyta</taxon>
        <taxon>Spermatophyta</taxon>
        <taxon>Magnoliopsida</taxon>
        <taxon>eudicotyledons</taxon>
        <taxon>Gunneridae</taxon>
        <taxon>Pentapetalae</taxon>
        <taxon>rosids</taxon>
        <taxon>malvids</taxon>
        <taxon>Brassicales</taxon>
        <taxon>Brassicaceae</taxon>
        <taxon>Thlaspideae</taxon>
        <taxon>Thlaspi</taxon>
    </lineage>
</organism>
<dbReference type="PANTHER" id="PTHR47770">
    <property type="entry name" value="PLANT UBX DOMAIN-CONTAINING PROTEIN 11"/>
    <property type="match status" value="1"/>
</dbReference>
<reference evidence="5 6" key="1">
    <citation type="submission" date="2022-03" db="EMBL/GenBank/DDBJ databases">
        <authorList>
            <person name="Nunn A."/>
            <person name="Chopra R."/>
            <person name="Nunn A."/>
            <person name="Contreras Garrido A."/>
        </authorList>
    </citation>
    <scope>NUCLEOTIDE SEQUENCE [LARGE SCALE GENOMIC DNA]</scope>
</reference>
<dbReference type="AlphaFoldDB" id="A0AAU9S4D6"/>
<dbReference type="PROSITE" id="PS50053">
    <property type="entry name" value="UBIQUITIN_2"/>
    <property type="match status" value="1"/>
</dbReference>
<feature type="compositionally biased region" description="Gly residues" evidence="2">
    <location>
        <begin position="535"/>
        <end position="547"/>
    </location>
</feature>
<feature type="region of interest" description="Disordered" evidence="2">
    <location>
        <begin position="181"/>
        <end position="329"/>
    </location>
</feature>
<feature type="compositionally biased region" description="Polar residues" evidence="2">
    <location>
        <begin position="224"/>
        <end position="233"/>
    </location>
</feature>
<evidence type="ECO:0000313" key="5">
    <source>
        <dbReference type="EMBL" id="CAH2058242.1"/>
    </source>
</evidence>
<dbReference type="PANTHER" id="PTHR47770:SF1">
    <property type="entry name" value="PLANT UBX DOMAIN-CONTAINING PROTEIN 11"/>
    <property type="match status" value="1"/>
</dbReference>
<gene>
    <name evidence="5" type="ORF">TAV2_LOCUS14112</name>
</gene>
<dbReference type="Pfam" id="PF00789">
    <property type="entry name" value="UBX"/>
    <property type="match status" value="1"/>
</dbReference>
<dbReference type="InterPro" id="IPR036249">
    <property type="entry name" value="Thioredoxin-like_sf"/>
</dbReference>
<dbReference type="CDD" id="cd02958">
    <property type="entry name" value="UAS"/>
    <property type="match status" value="1"/>
</dbReference>
<feature type="domain" description="Ubiquitin-like" evidence="4">
    <location>
        <begin position="333"/>
        <end position="413"/>
    </location>
</feature>
<keyword evidence="6" id="KW-1185">Reference proteome</keyword>